<name>A0A2K8N9M2_9BACL</name>
<evidence type="ECO:0000256" key="4">
    <source>
        <dbReference type="ARBA" id="ARBA00022723"/>
    </source>
</evidence>
<dbReference type="InterPro" id="IPR014001">
    <property type="entry name" value="Helicase_ATP-bd"/>
</dbReference>
<evidence type="ECO:0000259" key="11">
    <source>
        <dbReference type="PROSITE" id="PS51192"/>
    </source>
</evidence>
<dbReference type="InterPro" id="IPR038257">
    <property type="entry name" value="CRISPR-assoc_Cas3_HD_sf"/>
</dbReference>
<keyword evidence="4" id="KW-0479">Metal-binding</keyword>
<evidence type="ECO:0000256" key="8">
    <source>
        <dbReference type="ARBA" id="ARBA00022840"/>
    </source>
</evidence>
<dbReference type="PROSITE" id="PS51194">
    <property type="entry name" value="HELICASE_CTER"/>
    <property type="match status" value="1"/>
</dbReference>
<evidence type="ECO:0000256" key="10">
    <source>
        <dbReference type="ARBA" id="ARBA00038437"/>
    </source>
</evidence>
<comment type="similarity">
    <text evidence="1">In the N-terminal section; belongs to the CRISPR-associated nuclease Cas3-HD family.</text>
</comment>
<dbReference type="PROSITE" id="PS51643">
    <property type="entry name" value="HD_CAS3"/>
    <property type="match status" value="1"/>
</dbReference>
<dbReference type="Pfam" id="PF22590">
    <property type="entry name" value="Cas3-like_C_2"/>
    <property type="match status" value="1"/>
</dbReference>
<dbReference type="GO" id="GO:0016787">
    <property type="term" value="F:hydrolase activity"/>
    <property type="evidence" value="ECO:0007669"/>
    <property type="project" value="UniProtKB-KW"/>
</dbReference>
<organism evidence="14 15">
    <name type="scientific">Kyrpidia spormannii</name>
    <dbReference type="NCBI Taxonomy" id="2055160"/>
    <lineage>
        <taxon>Bacteria</taxon>
        <taxon>Bacillati</taxon>
        <taxon>Bacillota</taxon>
        <taxon>Bacilli</taxon>
        <taxon>Bacillales</taxon>
        <taxon>Alicyclobacillaceae</taxon>
        <taxon>Kyrpidia</taxon>
    </lineage>
</organism>
<dbReference type="PROSITE" id="PS51192">
    <property type="entry name" value="HELICASE_ATP_BIND_1"/>
    <property type="match status" value="1"/>
</dbReference>
<keyword evidence="9" id="KW-0051">Antiviral defense</keyword>
<dbReference type="RefSeq" id="WP_100668573.1">
    <property type="nucleotide sequence ID" value="NZ_CP024955.1"/>
</dbReference>
<dbReference type="SUPFAM" id="SSF52540">
    <property type="entry name" value="P-loop containing nucleoside triphosphate hydrolases"/>
    <property type="match status" value="1"/>
</dbReference>
<feature type="domain" description="Helicase C-terminal" evidence="12">
    <location>
        <begin position="231"/>
        <end position="437"/>
    </location>
</feature>
<dbReference type="Gene3D" id="3.40.50.300">
    <property type="entry name" value="P-loop containing nucleotide triphosphate hydrolases"/>
    <property type="match status" value="2"/>
</dbReference>
<dbReference type="Pfam" id="PF00270">
    <property type="entry name" value="DEAD"/>
    <property type="match status" value="1"/>
</dbReference>
<dbReference type="Pfam" id="PF18019">
    <property type="entry name" value="Cas3_HD"/>
    <property type="match status" value="1"/>
</dbReference>
<dbReference type="GO" id="GO:0005524">
    <property type="term" value="F:ATP binding"/>
    <property type="evidence" value="ECO:0007669"/>
    <property type="project" value="UniProtKB-KW"/>
</dbReference>
<evidence type="ECO:0000256" key="6">
    <source>
        <dbReference type="ARBA" id="ARBA00022801"/>
    </source>
</evidence>
<keyword evidence="8" id="KW-0067">ATP-binding</keyword>
<evidence type="ECO:0000259" key="13">
    <source>
        <dbReference type="PROSITE" id="PS51643"/>
    </source>
</evidence>
<keyword evidence="3" id="KW-0540">Nuclease</keyword>
<protein>
    <submittedName>
        <fullName evidence="14">CRISPR-associated helicase Cas3</fullName>
    </submittedName>
</protein>
<sequence>MLEEDLLREWVGEQAALYPYQKKVCQVLRAGKHAVVHAPTGAGKTWAVLLPFVAAHRQGKRFADRVLYALPMRTLAYQLWKSTAEMCEKVAPDLRVTLQTGEHREDVYFEGDICFTTIDQLLSSYLMMPVSLSPALDNINAGVLLGALVIFDEVHLFDPERAWKTVIEMTGRLKNVTQFVLMTATLTKESLERLHRHLGGEWIAVSQEELAMMPSHRDKERRWRWVSRPLTADDVLARHRGGRSLVICNTVTRAQELYKELDSRLSEEKVGSGGYGRPELFLLHSRFLREDRAAVEAKLRPYFGPDAVQSNAILISTQVVEAGVDISADVEHTELAPANALIQRGGRSARYKPPRHRGDVYVYELPVNERGESKAGPYRTRTELQWLERTRAYLEARSGEIFSFIDENAWLQEVHREETEVLQAQIERILGLTKSVGEVMTDGERSALAKLVRNIHHIQVAITDHPEEIDFDQRPELFSIPVTALFGLLGDRFGETTGTDSEHSYVWVPREGKEEESGIRLDWQRRPLTKEVITQAWLLALPPHMARYDRRVGLEIGVQGNEIPIHYFGKRTVPRSLYKAETFRDHVDRVVSEVRAHTARHPVGSRKLAEVMEADLGAMPWSVEDLCVWAAVFHDAGKLSAEWQSAMRGWMERFFPDDPAHRTGLPLAHGRTVEDPAIMAEQRNPSFKRPPHAVQGAVWFLRSAAVLAERVNAVRMDEEALRGLLFALASVVARHHQARAEKWYPVRWDRKAREEMDQVLRLHGVPFPADIVDYAADEAEYLTGLFIRPDSPNCTPGMLFLYWFAVRALRLADQKATREWATECI</sequence>
<evidence type="ECO:0000256" key="5">
    <source>
        <dbReference type="ARBA" id="ARBA00022741"/>
    </source>
</evidence>
<accession>A0A2K8N9M2</accession>
<dbReference type="InterPro" id="IPR027417">
    <property type="entry name" value="P-loop_NTPase"/>
</dbReference>
<comment type="similarity">
    <text evidence="10">Belongs to the DEAD box helicase family.</text>
</comment>
<dbReference type="InterPro" id="IPR050079">
    <property type="entry name" value="DEAD_box_RNA_helicase"/>
</dbReference>
<feature type="domain" description="HD Cas3-type" evidence="13">
    <location>
        <begin position="576"/>
        <end position="816"/>
    </location>
</feature>
<evidence type="ECO:0000313" key="15">
    <source>
        <dbReference type="Proteomes" id="UP000231932"/>
    </source>
</evidence>
<evidence type="ECO:0000256" key="9">
    <source>
        <dbReference type="ARBA" id="ARBA00023118"/>
    </source>
</evidence>
<dbReference type="GO" id="GO:0051607">
    <property type="term" value="P:defense response to virus"/>
    <property type="evidence" value="ECO:0007669"/>
    <property type="project" value="UniProtKB-KW"/>
</dbReference>
<dbReference type="GO" id="GO:0004518">
    <property type="term" value="F:nuclease activity"/>
    <property type="evidence" value="ECO:0007669"/>
    <property type="project" value="UniProtKB-KW"/>
</dbReference>
<dbReference type="KEGG" id="kyr:CVV65_13500"/>
<dbReference type="GO" id="GO:0005829">
    <property type="term" value="C:cytosol"/>
    <property type="evidence" value="ECO:0007669"/>
    <property type="project" value="TreeGrafter"/>
</dbReference>
<dbReference type="InterPro" id="IPR006483">
    <property type="entry name" value="CRISPR-assoc_Cas3_HD"/>
</dbReference>
<dbReference type="Proteomes" id="UP000231932">
    <property type="component" value="Chromosome"/>
</dbReference>
<dbReference type="PANTHER" id="PTHR47959">
    <property type="entry name" value="ATP-DEPENDENT RNA HELICASE RHLE-RELATED"/>
    <property type="match status" value="1"/>
</dbReference>
<evidence type="ECO:0000256" key="7">
    <source>
        <dbReference type="ARBA" id="ARBA00022806"/>
    </source>
</evidence>
<proteinExistence type="inferred from homology"/>
<comment type="similarity">
    <text evidence="2">In the central section; belongs to the CRISPR-associated helicase Cas3 family.</text>
</comment>
<dbReference type="GO" id="GO:0003724">
    <property type="term" value="F:RNA helicase activity"/>
    <property type="evidence" value="ECO:0007669"/>
    <property type="project" value="TreeGrafter"/>
</dbReference>
<dbReference type="Gene3D" id="1.10.3210.30">
    <property type="match status" value="1"/>
</dbReference>
<dbReference type="InterPro" id="IPR011545">
    <property type="entry name" value="DEAD/DEAH_box_helicase_dom"/>
</dbReference>
<dbReference type="AlphaFoldDB" id="A0A2K8N9M2"/>
<keyword evidence="5" id="KW-0547">Nucleotide-binding</keyword>
<dbReference type="NCBIfam" id="TIGR01587">
    <property type="entry name" value="cas3_core"/>
    <property type="match status" value="1"/>
</dbReference>
<reference evidence="15" key="1">
    <citation type="submission" date="2017-11" db="EMBL/GenBank/DDBJ databases">
        <title>Complete Genome Sequence of Kyrpidia sp. Strain EA-1, a thermophilic, hydrogen-oxidizing Bacterium, isolated from the Azores.</title>
        <authorList>
            <person name="Reiner J.E."/>
            <person name="Lapp C.J."/>
            <person name="Bunk B."/>
            <person name="Gescher J."/>
        </authorList>
    </citation>
    <scope>NUCLEOTIDE SEQUENCE [LARGE SCALE GENOMIC DNA]</scope>
    <source>
        <strain evidence="15">EA-1</strain>
    </source>
</reference>
<feature type="domain" description="Helicase ATP-binding" evidence="11">
    <location>
        <begin position="25"/>
        <end position="204"/>
    </location>
</feature>
<keyword evidence="7" id="KW-0347">Helicase</keyword>
<evidence type="ECO:0000313" key="14">
    <source>
        <dbReference type="EMBL" id="ATY85815.1"/>
    </source>
</evidence>
<dbReference type="PANTHER" id="PTHR47959:SF16">
    <property type="entry name" value="CRISPR-ASSOCIATED NUCLEASE_HELICASE CAS3-RELATED"/>
    <property type="match status" value="1"/>
</dbReference>
<gene>
    <name evidence="14" type="primary">cas3</name>
    <name evidence="14" type="ORF">CVV65_13500</name>
</gene>
<evidence type="ECO:0000259" key="12">
    <source>
        <dbReference type="PROSITE" id="PS51194"/>
    </source>
</evidence>
<keyword evidence="15" id="KW-1185">Reference proteome</keyword>
<dbReference type="GO" id="GO:0003676">
    <property type="term" value="F:nucleic acid binding"/>
    <property type="evidence" value="ECO:0007669"/>
    <property type="project" value="InterPro"/>
</dbReference>
<dbReference type="SMART" id="SM00487">
    <property type="entry name" value="DEXDc"/>
    <property type="match status" value="1"/>
</dbReference>
<dbReference type="EMBL" id="CP024955">
    <property type="protein sequence ID" value="ATY85815.1"/>
    <property type="molecule type" value="Genomic_DNA"/>
</dbReference>
<dbReference type="GO" id="GO:0046872">
    <property type="term" value="F:metal ion binding"/>
    <property type="evidence" value="ECO:0007669"/>
    <property type="project" value="UniProtKB-KW"/>
</dbReference>
<dbReference type="SMART" id="SM00490">
    <property type="entry name" value="HELICc"/>
    <property type="match status" value="1"/>
</dbReference>
<evidence type="ECO:0000256" key="1">
    <source>
        <dbReference type="ARBA" id="ARBA00006847"/>
    </source>
</evidence>
<evidence type="ECO:0000256" key="2">
    <source>
        <dbReference type="ARBA" id="ARBA00009046"/>
    </source>
</evidence>
<dbReference type="OrthoDB" id="9810236at2"/>
<keyword evidence="6" id="KW-0378">Hydrolase</keyword>
<dbReference type="InterPro" id="IPR001650">
    <property type="entry name" value="Helicase_C-like"/>
</dbReference>
<dbReference type="InterPro" id="IPR054712">
    <property type="entry name" value="Cas3-like_dom"/>
</dbReference>
<evidence type="ECO:0000256" key="3">
    <source>
        <dbReference type="ARBA" id="ARBA00022722"/>
    </source>
</evidence>
<dbReference type="InterPro" id="IPR006474">
    <property type="entry name" value="Helicase_Cas3_CRISPR-ass_core"/>
</dbReference>